<proteinExistence type="predicted"/>
<protein>
    <submittedName>
        <fullName evidence="1">Uncharacterized protein</fullName>
    </submittedName>
</protein>
<reference evidence="1 2" key="1">
    <citation type="journal article" date="2018" name="Syst. Appl. Microbiol.">
        <title>Flavobacterium circumlabens sp. nov. and Flavobacterium cupreum sp. nov., two psychrotrophic species isolated from Antarctic environmental samples.</title>
        <authorList>
            <person name="Kralova S."/>
            <person name="Busse H.J."/>
            <person name="Svec P."/>
            <person name="Maslanova I."/>
            <person name="Stankova E."/>
            <person name="Bartak M."/>
            <person name="Sedlacek I."/>
        </authorList>
    </citation>
    <scope>NUCLEOTIDE SEQUENCE [LARGE SCALE GENOMIC DNA]</scope>
    <source>
        <strain evidence="1 2">CCM 8828</strain>
    </source>
</reference>
<comment type="caution">
    <text evidence="1">The sequence shown here is derived from an EMBL/GenBank/DDBJ whole genome shotgun (WGS) entry which is preliminary data.</text>
</comment>
<dbReference type="EMBL" id="QWDN01000013">
    <property type="protein sequence ID" value="TEB41842.1"/>
    <property type="molecule type" value="Genomic_DNA"/>
</dbReference>
<gene>
    <name evidence="1" type="ORF">D0809_23490</name>
</gene>
<accession>A0A4Y7U7U0</accession>
<sequence length="68" mass="8422">MKILPNYWDAKRKTFTKCILTGFAGFYNFNFNRKARREKAQGSQSLLFLCFFRHFRFMDYRRLLLREI</sequence>
<name>A0A4Y7U7U0_9FLAO</name>
<organism evidence="1 2">
    <name type="scientific">Flavobacterium circumlabens</name>
    <dbReference type="NCBI Taxonomy" id="2133765"/>
    <lineage>
        <taxon>Bacteria</taxon>
        <taxon>Pseudomonadati</taxon>
        <taxon>Bacteroidota</taxon>
        <taxon>Flavobacteriia</taxon>
        <taxon>Flavobacteriales</taxon>
        <taxon>Flavobacteriaceae</taxon>
        <taxon>Flavobacterium</taxon>
    </lineage>
</organism>
<dbReference type="AlphaFoldDB" id="A0A4Y7U7U0"/>
<evidence type="ECO:0000313" key="2">
    <source>
        <dbReference type="Proteomes" id="UP000298340"/>
    </source>
</evidence>
<dbReference type="Proteomes" id="UP000298340">
    <property type="component" value="Unassembled WGS sequence"/>
</dbReference>
<evidence type="ECO:0000313" key="1">
    <source>
        <dbReference type="EMBL" id="TEB41842.1"/>
    </source>
</evidence>